<keyword evidence="4" id="KW-1185">Reference proteome</keyword>
<dbReference type="PIRSF" id="PIRSF017082">
    <property type="entry name" value="YflP"/>
    <property type="match status" value="1"/>
</dbReference>
<dbReference type="Proteomes" id="UP000559809">
    <property type="component" value="Unassembled WGS sequence"/>
</dbReference>
<protein>
    <submittedName>
        <fullName evidence="3">Tripartite tricarboxylate transporter substrate binding protein</fullName>
    </submittedName>
</protein>
<sequence>MKIPRFLLSAIGLCSALGVAHGAAAAEAWPAKPITIIVGYPAGGSNDIVGRIVAKGLSERLGVQAVVDNRTGAAGSIGAEAAARAKPDGYTLYMMSSAQALAPSIRKGLNYDPVTSYDPIALAVSTTYVLAVNPKDKAANVKELIEEAKARPGQMKYASSGIGAGIHLTSERFKSLAGVDIVHVPYRGDTPMITDLMGGHVQMAFIPIPGARSYVASGALRGLAVTSDERIAALPDVPTFEESGGPKGLNMSAWWGLVAPAGTPKDVLDKIEDAAVQTLKSEEVRRQFAELAFEPGSLTREDFRKFIAEEKEKFAEIIRASNIKVE</sequence>
<accession>A0A853G353</accession>
<feature type="signal peptide" evidence="2">
    <location>
        <begin position="1"/>
        <end position="25"/>
    </location>
</feature>
<dbReference type="InterPro" id="IPR005064">
    <property type="entry name" value="BUG"/>
</dbReference>
<reference evidence="3 4" key="1">
    <citation type="submission" date="2020-07" db="EMBL/GenBank/DDBJ databases">
        <title>Taxonomic revisions and descriptions of new bacterial species based on genomic comparisons in the high-G+C-content subgroup of the family Alcaligenaceae.</title>
        <authorList>
            <person name="Szabo A."/>
            <person name="Felfoldi T."/>
        </authorList>
    </citation>
    <scope>NUCLEOTIDE SEQUENCE [LARGE SCALE GENOMIC DNA]</scope>
    <source>
        <strain evidence="3 4">LMG 24012</strain>
    </source>
</reference>
<evidence type="ECO:0000313" key="3">
    <source>
        <dbReference type="EMBL" id="NYT49440.1"/>
    </source>
</evidence>
<dbReference type="AlphaFoldDB" id="A0A853G353"/>
<dbReference type="RefSeq" id="WP_180154734.1">
    <property type="nucleotide sequence ID" value="NZ_JACCEM010000004.1"/>
</dbReference>
<evidence type="ECO:0000313" key="4">
    <source>
        <dbReference type="Proteomes" id="UP000559809"/>
    </source>
</evidence>
<proteinExistence type="inferred from homology"/>
<dbReference type="PANTHER" id="PTHR42928">
    <property type="entry name" value="TRICARBOXYLATE-BINDING PROTEIN"/>
    <property type="match status" value="1"/>
</dbReference>
<dbReference type="Gene3D" id="3.40.190.150">
    <property type="entry name" value="Bordetella uptake gene, domain 1"/>
    <property type="match status" value="1"/>
</dbReference>
<dbReference type="InterPro" id="IPR042100">
    <property type="entry name" value="Bug_dom1"/>
</dbReference>
<dbReference type="Gene3D" id="3.40.190.10">
    <property type="entry name" value="Periplasmic binding protein-like II"/>
    <property type="match status" value="1"/>
</dbReference>
<dbReference type="PANTHER" id="PTHR42928:SF5">
    <property type="entry name" value="BLR1237 PROTEIN"/>
    <property type="match status" value="1"/>
</dbReference>
<evidence type="ECO:0000256" key="2">
    <source>
        <dbReference type="SAM" id="SignalP"/>
    </source>
</evidence>
<dbReference type="Pfam" id="PF03401">
    <property type="entry name" value="TctC"/>
    <property type="match status" value="1"/>
</dbReference>
<dbReference type="EMBL" id="JACCEM010000004">
    <property type="protein sequence ID" value="NYT49440.1"/>
    <property type="molecule type" value="Genomic_DNA"/>
</dbReference>
<name>A0A853G353_9BURK</name>
<gene>
    <name evidence="3" type="ORF">H0A72_08980</name>
</gene>
<dbReference type="CDD" id="cd13578">
    <property type="entry name" value="PBP2_Bug27"/>
    <property type="match status" value="1"/>
</dbReference>
<organism evidence="3 4">
    <name type="scientific">Parapusillimonas granuli</name>
    <dbReference type="NCBI Taxonomy" id="380911"/>
    <lineage>
        <taxon>Bacteria</taxon>
        <taxon>Pseudomonadati</taxon>
        <taxon>Pseudomonadota</taxon>
        <taxon>Betaproteobacteria</taxon>
        <taxon>Burkholderiales</taxon>
        <taxon>Alcaligenaceae</taxon>
        <taxon>Parapusillimonas</taxon>
    </lineage>
</organism>
<evidence type="ECO:0000256" key="1">
    <source>
        <dbReference type="ARBA" id="ARBA00006987"/>
    </source>
</evidence>
<keyword evidence="2" id="KW-0732">Signal</keyword>
<dbReference type="SUPFAM" id="SSF53850">
    <property type="entry name" value="Periplasmic binding protein-like II"/>
    <property type="match status" value="1"/>
</dbReference>
<comment type="caution">
    <text evidence="3">The sequence shown here is derived from an EMBL/GenBank/DDBJ whole genome shotgun (WGS) entry which is preliminary data.</text>
</comment>
<comment type="similarity">
    <text evidence="1">Belongs to the UPF0065 (bug) family.</text>
</comment>
<feature type="chain" id="PRO_5032742757" evidence="2">
    <location>
        <begin position="26"/>
        <end position="326"/>
    </location>
</feature>